<dbReference type="Pfam" id="PF01582">
    <property type="entry name" value="TIR"/>
    <property type="match status" value="1"/>
</dbReference>
<dbReference type="Pfam" id="PF23282">
    <property type="entry name" value="WHD_ROQ1"/>
    <property type="match status" value="1"/>
</dbReference>
<dbReference type="InterPro" id="IPR023485">
    <property type="entry name" value="Ptyr_pPase"/>
</dbReference>
<dbReference type="InterPro" id="IPR000157">
    <property type="entry name" value="TIR_dom"/>
</dbReference>
<dbReference type="SMART" id="SM00249">
    <property type="entry name" value="PHD"/>
    <property type="match status" value="2"/>
</dbReference>
<keyword evidence="10" id="KW-0067">ATP-binding</keyword>
<evidence type="ECO:0000256" key="6">
    <source>
        <dbReference type="ARBA" id="ARBA00022771"/>
    </source>
</evidence>
<feature type="domain" description="TIR" evidence="14">
    <location>
        <begin position="941"/>
        <end position="1105"/>
    </location>
</feature>
<dbReference type="FunFam" id="3.80.10.10:FF:000845">
    <property type="entry name" value="Disease resistance protein (TIR-NBS-LRR class)"/>
    <property type="match status" value="1"/>
</dbReference>
<dbReference type="GO" id="GO:0008270">
    <property type="term" value="F:zinc ion binding"/>
    <property type="evidence" value="ECO:0007669"/>
    <property type="project" value="UniProtKB-KW"/>
</dbReference>
<evidence type="ECO:0000256" key="3">
    <source>
        <dbReference type="ARBA" id="ARBA00022723"/>
    </source>
</evidence>
<dbReference type="EC" id="3.2.2.6" evidence="1"/>
<evidence type="ECO:0000256" key="13">
    <source>
        <dbReference type="SAM" id="MobiDB-lite"/>
    </source>
</evidence>
<dbReference type="InterPro" id="IPR058192">
    <property type="entry name" value="WHD_ROQ1-like"/>
</dbReference>
<keyword evidence="16" id="KW-1185">Reference proteome</keyword>
<dbReference type="Pfam" id="PF01451">
    <property type="entry name" value="LMWPc"/>
    <property type="match status" value="1"/>
</dbReference>
<dbReference type="FunFam" id="3.40.50.300:FF:001002">
    <property type="entry name" value="Disease resistance protein (TIR-NBS-LRR class)"/>
    <property type="match status" value="1"/>
</dbReference>
<protein>
    <recommendedName>
        <fullName evidence="1">ADP-ribosyl cyclase/cyclic ADP-ribose hydrolase</fullName>
        <ecNumber evidence="1">3.2.2.6</ecNumber>
    </recommendedName>
</protein>
<evidence type="ECO:0000313" key="15">
    <source>
        <dbReference type="EMBL" id="KAG7627290.1"/>
    </source>
</evidence>
<evidence type="ECO:0000259" key="14">
    <source>
        <dbReference type="PROSITE" id="PS50104"/>
    </source>
</evidence>
<keyword evidence="9" id="KW-0862">Zinc</keyword>
<dbReference type="InterPro" id="IPR004146">
    <property type="entry name" value="DC1"/>
</dbReference>
<dbReference type="FunFam" id="3.80.10.10:FF:000701">
    <property type="entry name" value="Disease resistance protein (TIR-NBS-LRR class)"/>
    <property type="match status" value="1"/>
</dbReference>
<dbReference type="SMART" id="SM00255">
    <property type="entry name" value="TIR"/>
    <property type="match status" value="1"/>
</dbReference>
<dbReference type="InterPro" id="IPR044974">
    <property type="entry name" value="Disease_R_plants"/>
</dbReference>
<evidence type="ECO:0000256" key="9">
    <source>
        <dbReference type="ARBA" id="ARBA00022833"/>
    </source>
</evidence>
<dbReference type="PROSITE" id="PS50104">
    <property type="entry name" value="TIR"/>
    <property type="match status" value="1"/>
</dbReference>
<gene>
    <name evidence="15" type="ORF">ISN45_At03g036170</name>
</gene>
<keyword evidence="3" id="KW-0479">Metal-binding</keyword>
<dbReference type="EMBL" id="JAEFBK010000003">
    <property type="protein sequence ID" value="KAG7627290.1"/>
    <property type="molecule type" value="Genomic_DNA"/>
</dbReference>
<dbReference type="InterPro" id="IPR011713">
    <property type="entry name" value="Leu-rich_rpt_3"/>
</dbReference>
<dbReference type="GO" id="GO:0061809">
    <property type="term" value="F:NAD+ nucleosidase activity, cyclic ADP-ribose generating"/>
    <property type="evidence" value="ECO:0007669"/>
    <property type="project" value="UniProtKB-EC"/>
</dbReference>
<dbReference type="InterPro" id="IPR001965">
    <property type="entry name" value="Znf_PHD"/>
</dbReference>
<dbReference type="Proteomes" id="UP000694240">
    <property type="component" value="Chromosome 3"/>
</dbReference>
<dbReference type="GO" id="GO:0005524">
    <property type="term" value="F:ATP binding"/>
    <property type="evidence" value="ECO:0007669"/>
    <property type="project" value="UniProtKB-KW"/>
</dbReference>
<keyword evidence="2" id="KW-0433">Leucine-rich repeat</keyword>
<dbReference type="Pfam" id="PF07725">
    <property type="entry name" value="LRR_3"/>
    <property type="match status" value="1"/>
</dbReference>
<evidence type="ECO:0000256" key="1">
    <source>
        <dbReference type="ARBA" id="ARBA00011982"/>
    </source>
</evidence>
<evidence type="ECO:0000256" key="10">
    <source>
        <dbReference type="ARBA" id="ARBA00022840"/>
    </source>
</evidence>
<dbReference type="GO" id="GO:0007165">
    <property type="term" value="P:signal transduction"/>
    <property type="evidence" value="ECO:0007669"/>
    <property type="project" value="InterPro"/>
</dbReference>
<reference evidence="15 16" key="1">
    <citation type="submission" date="2020-12" db="EMBL/GenBank/DDBJ databases">
        <title>Concerted genomic and epigenomic changes stabilize Arabidopsis allopolyploids.</title>
        <authorList>
            <person name="Chen Z."/>
        </authorList>
    </citation>
    <scope>NUCLEOTIDE SEQUENCE [LARGE SCALE GENOMIC DNA]</scope>
    <source>
        <strain evidence="15">Allo738</strain>
        <tissue evidence="15">Leaf</tissue>
    </source>
</reference>
<dbReference type="FunFam" id="3.40.50.10140:FF:000007">
    <property type="entry name" value="Disease resistance protein (TIR-NBS-LRR class)"/>
    <property type="match status" value="1"/>
</dbReference>
<sequence length="2055" mass="234710">MESKCDWCGIKFIHISDGYQCDSCFTPLFHKTCANDKNIAHPSQTCGIILYHSVNFDRGKRRCAKCGEKIYDSLFFVCNDCVLKPRRKGSRFGGSSYFHFNCAKYPPSEVIDVPQHHDHKLKLEMVISSFTCAACGKDGDGYSYKCQECNLTFHVNCEKYPAEVTHFSHFLHPLKLFKGEPPAYTDGKCRLCGEKLANFEVFYHCSACNFSLDLQCVFHPPKQNPHDLNIHDHPLTLMPKSISFTCTTCGLNGDRSPYVCLPCDFTSHNDCSGYPWVININRHDHRVSRTSLIGVVNSVCGICRKKMDWSCGGYSCQKCSSYVFHTKCATREDVWDGKEMKDEPEEEEAIQPFTIIDENTIKHVSHKEHNLRLDKSGIFIEERICEACVYPIYHHSFYSCMSCSFILHESCAYLPLWKRHVVSNERHEYKYWDYFIRCSACRLLSNGFRYETTQTSLDLRCASTTEPFFHKTHPHPLFYTSPQGICSVCKKDHLHVLRCVEDGCEYIMDYKCALLPYEVKHSVDQHFLSLCYGEENASGKHWCDICEKEMDPKTWFYTSKDCELTLHTDCVLGDFRGLKPESEESMYIDDFEIKNSNILKAYNVWKARGNFPPDADKKVKLMCSYCKKHNDKFVPDPYYGGAQGFEKVLDLLEDACESLLDSIRYMAPELITMGASTITDVYAYGVFLLEVACGRKPVEFGVCECWKKRFLIKWVCECWKKDSLLDTKDPRLVDEFVPEEVELVMKLGLLCTNIVPESRPAIGQVVLYLSGNLPLPDFTPYTLGIGSFTPVVVDAASLTVSFTSRNWSAPSASSSSANNSKDHGQALESKSSLNVVAESEDIESRLSRLNSGRKHSWSFCTSRAVNGHTELFLLCYSPSSILDLDPLSTILMDSSFFLVFVAAATGFFMLFRKFRFHQDNKESNSSSLSRPTAATSVSRNWKHDVFPSFHGADVRRTFLSHILESFRRKGIDTFIDNNIERSKSIGPELKEAIKGSKIAIVLLSRNYASSSWCLDELAEIMKCRQMVGQIVMTIFYEVDPTDIKKQTGEFGKAFTKTCKGKPKEHVERWRKALEDVATIAGYHSHKWRNEADMIEKISTDVSNMLNSFTPSRDFDGLVGMRAHMDMLEQLLRLDLDEVRMIGIWGPPGIGKTTIARFLFNQVSDRFQLSAIMVNIKGCYPRPCFDEYSAQLQLQNQMLSQMINHKDIMISHLGVAQERLRDKKVFLVLDEVDQLGQLDALAKETRWFGPGSRIIITTEDLGVLKAHGINHVYKVGYPSNYEAFQIFCMNAFGQKQPHEGFDEIAREVMALAGELPLGLKVLGSALRGKSKPEWERTLPRLKTSLDGNIGSIIQFSYDALCDEDKYLFLYIACLFNDESTTKVKELLGKFLDARQGLHILAQKSLISFDGERIHMHTLLEQFGRETSRKQFVHHGYTKHQLLVGERDICEVLNDDTIDSRCFIGINLDLSKNEEELNRCEKALERVHDFQFVRIRARFQPERLQLALQDLIYQSPRIRSLKWYWYESLCLPSTFNPEFLVELDMSSSNLRKLWEGTKQLRNLKWMDLSASRYLKEIPDLSTATNLEELKLTHCSSLVELPSSIEKLTSLQRLDLQGCSSLVELPSFGNATKLEKLGLENCRSLVKLPAIENATNLWELNLLNCSSLIELPLSIGTATNLKKLNISGCSSLVKLPSSIGDMTNLDMLDLSNCSNLVELPSSIGNLRKLYELSMRGCSKLEALPTNINLKALYKLDLTDCSQLKRYPEISTKILVLKLKGTAIQEVPLSITSWSRPPVYEMSYFESLNEFPHALDIITELQLSKDIQEVAPWVKRMSRLRVLRLNNCNNLVSLPQLSDSLDYIYADNCKSLERLDCCFNNPEIRLYFPKCFKLNQEARDLIMHTTCKRATLPGTQVPACFNHRATSGDSLKIKLKESPLPTTLRFKACIMLVKVNEELMSYDQTPIPMIVDTVIRDEHNDLKVQCTPSYHGIYPLLTEHIYTFELNVEEVTSTELVFEFTLDNEINWKIGECGILQEKRDHFVRALRRISRRNLLVCF</sequence>
<name>A0A8T2EY59_9BRAS</name>
<dbReference type="GO" id="GO:0051707">
    <property type="term" value="P:response to other organism"/>
    <property type="evidence" value="ECO:0007669"/>
    <property type="project" value="UniProtKB-ARBA"/>
</dbReference>
<feature type="region of interest" description="Disordered" evidence="13">
    <location>
        <begin position="807"/>
        <end position="832"/>
    </location>
</feature>
<dbReference type="InterPro" id="IPR002182">
    <property type="entry name" value="NB-ARC"/>
</dbReference>
<evidence type="ECO:0000256" key="4">
    <source>
        <dbReference type="ARBA" id="ARBA00022737"/>
    </source>
</evidence>
<evidence type="ECO:0000256" key="11">
    <source>
        <dbReference type="ARBA" id="ARBA00023027"/>
    </source>
</evidence>
<evidence type="ECO:0000256" key="5">
    <source>
        <dbReference type="ARBA" id="ARBA00022741"/>
    </source>
</evidence>
<comment type="catalytic activity">
    <reaction evidence="12">
        <text>NAD(+) + H2O = ADP-D-ribose + nicotinamide + H(+)</text>
        <dbReference type="Rhea" id="RHEA:16301"/>
        <dbReference type="ChEBI" id="CHEBI:15377"/>
        <dbReference type="ChEBI" id="CHEBI:15378"/>
        <dbReference type="ChEBI" id="CHEBI:17154"/>
        <dbReference type="ChEBI" id="CHEBI:57540"/>
        <dbReference type="ChEBI" id="CHEBI:57967"/>
        <dbReference type="EC" id="3.2.2.6"/>
    </reaction>
    <physiologicalReaction direction="left-to-right" evidence="12">
        <dbReference type="Rhea" id="RHEA:16302"/>
    </physiologicalReaction>
</comment>
<keyword evidence="8" id="KW-0611">Plant defense</keyword>
<dbReference type="GO" id="GO:0006952">
    <property type="term" value="P:defense response"/>
    <property type="evidence" value="ECO:0007669"/>
    <property type="project" value="UniProtKB-KW"/>
</dbReference>
<dbReference type="Pfam" id="PF00931">
    <property type="entry name" value="NB-ARC"/>
    <property type="match status" value="1"/>
</dbReference>
<accession>A0A8T2EY59</accession>
<organism evidence="15 16">
    <name type="scientific">Arabidopsis thaliana x Arabidopsis arenosa</name>
    <dbReference type="NCBI Taxonomy" id="1240361"/>
    <lineage>
        <taxon>Eukaryota</taxon>
        <taxon>Viridiplantae</taxon>
        <taxon>Streptophyta</taxon>
        <taxon>Embryophyta</taxon>
        <taxon>Tracheophyta</taxon>
        <taxon>Spermatophyta</taxon>
        <taxon>Magnoliopsida</taxon>
        <taxon>eudicotyledons</taxon>
        <taxon>Gunneridae</taxon>
        <taxon>Pentapetalae</taxon>
        <taxon>rosids</taxon>
        <taxon>malvids</taxon>
        <taxon>Brassicales</taxon>
        <taxon>Brassicaceae</taxon>
        <taxon>Camelineae</taxon>
        <taxon>Arabidopsis</taxon>
    </lineage>
</organism>
<proteinExistence type="predicted"/>
<dbReference type="PANTHER" id="PTHR11017:SF411">
    <property type="entry name" value="ADP-RIBOSYL CYCLASE_CYCLIC ADP-RIBOSE HYDROLASE-RELATED"/>
    <property type="match status" value="1"/>
</dbReference>
<feature type="compositionally biased region" description="Low complexity" evidence="13">
    <location>
        <begin position="807"/>
        <end position="819"/>
    </location>
</feature>
<evidence type="ECO:0000256" key="2">
    <source>
        <dbReference type="ARBA" id="ARBA00022614"/>
    </source>
</evidence>
<keyword evidence="11" id="KW-0520">NAD</keyword>
<dbReference type="PANTHER" id="PTHR11017">
    <property type="entry name" value="LEUCINE-RICH REPEAT-CONTAINING PROTEIN"/>
    <property type="match status" value="1"/>
</dbReference>
<keyword evidence="6" id="KW-0863">Zinc-finger</keyword>
<evidence type="ECO:0000256" key="8">
    <source>
        <dbReference type="ARBA" id="ARBA00022821"/>
    </source>
</evidence>
<evidence type="ECO:0000256" key="7">
    <source>
        <dbReference type="ARBA" id="ARBA00022801"/>
    </source>
</evidence>
<dbReference type="Pfam" id="PF20160">
    <property type="entry name" value="C-JID"/>
    <property type="match status" value="1"/>
</dbReference>
<comment type="caution">
    <text evidence="15">The sequence shown here is derived from an EMBL/GenBank/DDBJ whole genome shotgun (WGS) entry which is preliminary data.</text>
</comment>
<evidence type="ECO:0000313" key="16">
    <source>
        <dbReference type="Proteomes" id="UP000694240"/>
    </source>
</evidence>
<dbReference type="FunFam" id="1.10.8.430:FF:000002">
    <property type="entry name" value="Disease resistance protein (TIR-NBS-LRR class)"/>
    <property type="match status" value="1"/>
</dbReference>
<keyword evidence="7" id="KW-0378">Hydrolase</keyword>
<keyword evidence="4" id="KW-0677">Repeat</keyword>
<keyword evidence="5" id="KW-0547">Nucleotide-binding</keyword>
<dbReference type="InterPro" id="IPR045344">
    <property type="entry name" value="C-JID"/>
</dbReference>
<evidence type="ECO:0000256" key="12">
    <source>
        <dbReference type="ARBA" id="ARBA00047304"/>
    </source>
</evidence>
<keyword evidence="15" id="KW-0675">Receptor</keyword>
<dbReference type="Pfam" id="PF03107">
    <property type="entry name" value="C1_2"/>
    <property type="match status" value="6"/>
</dbReference>
<dbReference type="GO" id="GO:0043531">
    <property type="term" value="F:ADP binding"/>
    <property type="evidence" value="ECO:0007669"/>
    <property type="project" value="InterPro"/>
</dbReference>
<dbReference type="CDD" id="cd01127">
    <property type="entry name" value="TrwB_TraG_TraD_VirD4"/>
    <property type="match status" value="1"/>
</dbReference>